<accession>W0DMV8</accession>
<dbReference type="FunFam" id="3.40.190.10:FF:000034">
    <property type="entry name" value="Chorismate mutase/prephenate dehydratase"/>
    <property type="match status" value="1"/>
</dbReference>
<evidence type="ECO:0000259" key="20">
    <source>
        <dbReference type="PROSITE" id="PS51168"/>
    </source>
</evidence>
<feature type="domain" description="Prephenate dehydratase" evidence="21">
    <location>
        <begin position="92"/>
        <end position="267"/>
    </location>
</feature>
<dbReference type="InterPro" id="IPR008242">
    <property type="entry name" value="Chor_mutase/pphenate_deHydtase"/>
</dbReference>
<dbReference type="InterPro" id="IPR001086">
    <property type="entry name" value="Preph_deHydtase"/>
</dbReference>
<dbReference type="Pfam" id="PF00800">
    <property type="entry name" value="PDT"/>
    <property type="match status" value="1"/>
</dbReference>
<dbReference type="InterPro" id="IPR036263">
    <property type="entry name" value="Chorismate_II_sf"/>
</dbReference>
<evidence type="ECO:0000259" key="21">
    <source>
        <dbReference type="PROSITE" id="PS51171"/>
    </source>
</evidence>
<dbReference type="SUPFAM" id="SSF48600">
    <property type="entry name" value="Chorismate mutase II"/>
    <property type="match status" value="1"/>
</dbReference>
<dbReference type="GO" id="GO:0004106">
    <property type="term" value="F:chorismate mutase activity"/>
    <property type="evidence" value="ECO:0007669"/>
    <property type="project" value="UniProtKB-EC"/>
</dbReference>
<organism evidence="23 24">
    <name type="scientific">Thioalkalivibrio paradoxus ARh 1</name>
    <dbReference type="NCBI Taxonomy" id="713585"/>
    <lineage>
        <taxon>Bacteria</taxon>
        <taxon>Pseudomonadati</taxon>
        <taxon>Pseudomonadota</taxon>
        <taxon>Gammaproteobacteria</taxon>
        <taxon>Chromatiales</taxon>
        <taxon>Ectothiorhodospiraceae</taxon>
        <taxon>Thioalkalivibrio</taxon>
    </lineage>
</organism>
<dbReference type="NCBIfam" id="TIGR01807">
    <property type="entry name" value="CM_P2"/>
    <property type="match status" value="1"/>
</dbReference>
<dbReference type="SUPFAM" id="SSF55021">
    <property type="entry name" value="ACT-like"/>
    <property type="match status" value="1"/>
</dbReference>
<comment type="catalytic activity">
    <reaction evidence="1">
        <text>chorismate = prephenate</text>
        <dbReference type="Rhea" id="RHEA:13897"/>
        <dbReference type="ChEBI" id="CHEBI:29748"/>
        <dbReference type="ChEBI" id="CHEBI:29934"/>
        <dbReference type="EC" id="5.4.99.5"/>
    </reaction>
</comment>
<dbReference type="InterPro" id="IPR018528">
    <property type="entry name" value="Preph_deHydtase_CS"/>
</dbReference>
<dbReference type="FunFam" id="1.20.59.10:FF:000004">
    <property type="entry name" value="Prephenate dehydratase"/>
    <property type="match status" value="1"/>
</dbReference>
<dbReference type="InterPro" id="IPR045865">
    <property type="entry name" value="ACT-like_dom_sf"/>
</dbReference>
<dbReference type="Gene3D" id="3.30.70.260">
    <property type="match status" value="1"/>
</dbReference>
<reference evidence="23 24" key="1">
    <citation type="submission" date="2013-12" db="EMBL/GenBank/DDBJ databases">
        <authorList>
            <consortium name="DOE Joint Genome Institute"/>
            <person name="Muyzer G."/>
            <person name="Huntemann M."/>
            <person name="Han J."/>
            <person name="Chen A."/>
            <person name="Kyrpides N."/>
            <person name="Mavromatis K."/>
            <person name="Markowitz V."/>
            <person name="Palaniappan K."/>
            <person name="Ivanova N."/>
            <person name="Schaumberg A."/>
            <person name="Pati A."/>
            <person name="Liolios K."/>
            <person name="Nordberg H.P."/>
            <person name="Cantor M.N."/>
            <person name="Hua S.X."/>
            <person name="Woyke T."/>
        </authorList>
    </citation>
    <scope>NUCLEOTIDE SEQUENCE [LARGE SCALE GENOMIC DNA]</scope>
    <source>
        <strain evidence="23 24">ARh 1</strain>
    </source>
</reference>
<sequence>MSGSGELERLRERIDRIDAQMLRLLNERARCAEEVAAVKRDRGDPVFYRPEREAEVLRQVRERNPGPLPGDAVVRLFREIMSECLALEQPLQIAYLGPEGTFTHLATRKHFGQAASLLPLASIDSVFREVASGRAQFGVVPIENSTEGVVSHTVDCFMESPVLICGEVILPVQHHLLSSSSRLEDVRVVMAHPQALAQCRQWLDRQLPGAERRHASSNARAADDAAGVPGAAAIASEVAAERYGLEILARNIEDRGDNTTRFLVIGRIDTGPTGRDRTSIMLSTANRPGSLFRLLKPIAEAGISLTRIESRPSRCVNWEYVFFLDLIGHQQDPPVAACLEKLRDSAEMFRILGSYPQAAT</sequence>
<evidence type="ECO:0000256" key="4">
    <source>
        <dbReference type="ARBA" id="ARBA00004741"/>
    </source>
</evidence>
<evidence type="ECO:0000256" key="2">
    <source>
        <dbReference type="ARBA" id="ARBA00002364"/>
    </source>
</evidence>
<dbReference type="PANTHER" id="PTHR21022:SF19">
    <property type="entry name" value="PREPHENATE DEHYDRATASE-RELATED"/>
    <property type="match status" value="1"/>
</dbReference>
<dbReference type="InterPro" id="IPR002912">
    <property type="entry name" value="ACT_dom"/>
</dbReference>
<evidence type="ECO:0000256" key="1">
    <source>
        <dbReference type="ARBA" id="ARBA00000824"/>
    </source>
</evidence>
<dbReference type="HOGENOM" id="CLU_035008_0_1_6"/>
<protein>
    <recommendedName>
        <fullName evidence="8">Bifunctional chorismate mutase/prephenate dehydratase</fullName>
        <ecNumber evidence="7">4.2.1.51</ecNumber>
        <ecNumber evidence="6">5.4.99.5</ecNumber>
    </recommendedName>
    <alternativeName>
        <fullName evidence="17">Chorismate mutase-prephenate dehydratase</fullName>
    </alternativeName>
    <alternativeName>
        <fullName evidence="16">p-protein</fullName>
    </alternativeName>
</protein>
<dbReference type="AlphaFoldDB" id="W0DMV8"/>
<evidence type="ECO:0000256" key="6">
    <source>
        <dbReference type="ARBA" id="ARBA00012404"/>
    </source>
</evidence>
<evidence type="ECO:0000256" key="14">
    <source>
        <dbReference type="ARBA" id="ARBA00023239"/>
    </source>
</evidence>
<dbReference type="GO" id="GO:0005737">
    <property type="term" value="C:cytoplasm"/>
    <property type="evidence" value="ECO:0007669"/>
    <property type="project" value="UniProtKB-SubCell"/>
</dbReference>
<comment type="catalytic activity">
    <reaction evidence="18">
        <text>prephenate + H(+) = 3-phenylpyruvate + CO2 + H2O</text>
        <dbReference type="Rhea" id="RHEA:21648"/>
        <dbReference type="ChEBI" id="CHEBI:15377"/>
        <dbReference type="ChEBI" id="CHEBI:15378"/>
        <dbReference type="ChEBI" id="CHEBI:16526"/>
        <dbReference type="ChEBI" id="CHEBI:18005"/>
        <dbReference type="ChEBI" id="CHEBI:29934"/>
        <dbReference type="EC" id="4.2.1.51"/>
    </reaction>
</comment>
<dbReference type="Gene3D" id="3.40.190.10">
    <property type="entry name" value="Periplasmic binding protein-like II"/>
    <property type="match status" value="2"/>
</dbReference>
<dbReference type="PIRSF" id="PIRSF001500">
    <property type="entry name" value="Chor_mut_pdt_Ppr"/>
    <property type="match status" value="1"/>
</dbReference>
<dbReference type="InterPro" id="IPR010957">
    <property type="entry name" value="G/b/e-P-prot_chorismate_mutase"/>
</dbReference>
<dbReference type="InterPro" id="IPR036979">
    <property type="entry name" value="CM_dom_sf"/>
</dbReference>
<dbReference type="GO" id="GO:0009094">
    <property type="term" value="P:L-phenylalanine biosynthetic process"/>
    <property type="evidence" value="ECO:0007669"/>
    <property type="project" value="UniProtKB-UniPathway"/>
</dbReference>
<feature type="site" description="Essential for prephenate dehydratase activity" evidence="19">
    <location>
        <position position="260"/>
    </location>
</feature>
<dbReference type="PANTHER" id="PTHR21022">
    <property type="entry name" value="PREPHENATE DEHYDRATASE P PROTEIN"/>
    <property type="match status" value="1"/>
</dbReference>
<evidence type="ECO:0000256" key="13">
    <source>
        <dbReference type="ARBA" id="ARBA00023235"/>
    </source>
</evidence>
<dbReference type="CDD" id="cd04905">
    <property type="entry name" value="ACT_CM-PDT"/>
    <property type="match status" value="1"/>
</dbReference>
<comment type="function">
    <text evidence="2">Catalyzes the Claisen rearrangement of chorismate to prephenate and the decarboxylation/dehydration of prephenate to phenylpyruvate.</text>
</comment>
<dbReference type="STRING" id="713585.THITH_07945"/>
<keyword evidence="14" id="KW-0456">Lyase</keyword>
<dbReference type="Pfam" id="PF01842">
    <property type="entry name" value="ACT"/>
    <property type="match status" value="1"/>
</dbReference>
<gene>
    <name evidence="23" type="ORF">THITH_07945</name>
</gene>
<keyword evidence="24" id="KW-1185">Reference proteome</keyword>
<evidence type="ECO:0000256" key="19">
    <source>
        <dbReference type="PIRSR" id="PIRSR001500-2"/>
    </source>
</evidence>
<evidence type="ECO:0000256" key="16">
    <source>
        <dbReference type="ARBA" id="ARBA00031175"/>
    </source>
</evidence>
<dbReference type="SUPFAM" id="SSF53850">
    <property type="entry name" value="Periplasmic binding protein-like II"/>
    <property type="match status" value="1"/>
</dbReference>
<dbReference type="PROSITE" id="PS51671">
    <property type="entry name" value="ACT"/>
    <property type="match status" value="1"/>
</dbReference>
<dbReference type="EC" id="4.2.1.51" evidence="7"/>
<dbReference type="SMART" id="SM00830">
    <property type="entry name" value="CM_2"/>
    <property type="match status" value="1"/>
</dbReference>
<dbReference type="KEGG" id="tti:THITH_07945"/>
<dbReference type="PROSITE" id="PS51168">
    <property type="entry name" value="CHORISMATE_MUT_2"/>
    <property type="match status" value="1"/>
</dbReference>
<name>W0DMV8_9GAMM</name>
<feature type="domain" description="Chorismate mutase" evidence="20">
    <location>
        <begin position="1"/>
        <end position="92"/>
    </location>
</feature>
<evidence type="ECO:0000313" key="24">
    <source>
        <dbReference type="Proteomes" id="UP000005289"/>
    </source>
</evidence>
<proteinExistence type="predicted"/>
<keyword evidence="10" id="KW-0028">Amino-acid biosynthesis</keyword>
<dbReference type="Gene3D" id="1.20.59.10">
    <property type="entry name" value="Chorismate mutase"/>
    <property type="match status" value="1"/>
</dbReference>
<dbReference type="GO" id="GO:0046417">
    <property type="term" value="P:chorismate metabolic process"/>
    <property type="evidence" value="ECO:0007669"/>
    <property type="project" value="InterPro"/>
</dbReference>
<dbReference type="UniPathway" id="UPA00121">
    <property type="reaction ID" value="UER00345"/>
</dbReference>
<evidence type="ECO:0000256" key="8">
    <source>
        <dbReference type="ARBA" id="ARBA00014401"/>
    </source>
</evidence>
<dbReference type="PROSITE" id="PS00857">
    <property type="entry name" value="PREPHENATE_DEHYDR_1"/>
    <property type="match status" value="1"/>
</dbReference>
<evidence type="ECO:0000256" key="7">
    <source>
        <dbReference type="ARBA" id="ARBA00013147"/>
    </source>
</evidence>
<dbReference type="InterPro" id="IPR002701">
    <property type="entry name" value="CM_II_prokaryot"/>
</dbReference>
<keyword evidence="11" id="KW-0057">Aromatic amino acid biosynthesis</keyword>
<dbReference type="EMBL" id="CP007029">
    <property type="protein sequence ID" value="AHE98205.1"/>
    <property type="molecule type" value="Genomic_DNA"/>
</dbReference>
<dbReference type="CDD" id="cd13630">
    <property type="entry name" value="PBP2_PDT_1"/>
    <property type="match status" value="1"/>
</dbReference>
<dbReference type="OrthoDB" id="9802281at2"/>
<evidence type="ECO:0000259" key="22">
    <source>
        <dbReference type="PROSITE" id="PS51671"/>
    </source>
</evidence>
<comment type="subcellular location">
    <subcellularLocation>
        <location evidence="3">Cytoplasm</location>
    </subcellularLocation>
</comment>
<keyword evidence="13" id="KW-0413">Isomerase</keyword>
<keyword evidence="9" id="KW-0963">Cytoplasm</keyword>
<evidence type="ECO:0000313" key="23">
    <source>
        <dbReference type="EMBL" id="AHE98205.1"/>
    </source>
</evidence>
<dbReference type="Pfam" id="PF01817">
    <property type="entry name" value="CM_2"/>
    <property type="match status" value="1"/>
</dbReference>
<comment type="pathway">
    <text evidence="5">Metabolic intermediate biosynthesis; prephenate biosynthesis; prephenate from chorismate: step 1/1.</text>
</comment>
<dbReference type="EC" id="5.4.99.5" evidence="6"/>
<dbReference type="NCBIfam" id="NF008865">
    <property type="entry name" value="PRK11898.1"/>
    <property type="match status" value="1"/>
</dbReference>
<dbReference type="GO" id="GO:0004664">
    <property type="term" value="F:prephenate dehydratase activity"/>
    <property type="evidence" value="ECO:0007669"/>
    <property type="project" value="UniProtKB-EC"/>
</dbReference>
<evidence type="ECO:0000256" key="11">
    <source>
        <dbReference type="ARBA" id="ARBA00023141"/>
    </source>
</evidence>
<dbReference type="FunFam" id="3.40.190.10:FF:000029">
    <property type="entry name" value="Chorismate mutase/Prephenate dehydratase"/>
    <property type="match status" value="1"/>
</dbReference>
<dbReference type="FunFam" id="3.30.70.260:FF:000012">
    <property type="entry name" value="Prephenate dehydratase"/>
    <property type="match status" value="1"/>
</dbReference>
<evidence type="ECO:0000256" key="17">
    <source>
        <dbReference type="ARBA" id="ARBA00031520"/>
    </source>
</evidence>
<comment type="pathway">
    <text evidence="4">Amino-acid biosynthesis; L-phenylalanine biosynthesis; phenylpyruvate from prephenate: step 1/1.</text>
</comment>
<dbReference type="UniPathway" id="UPA00120">
    <property type="reaction ID" value="UER00203"/>
</dbReference>
<dbReference type="PROSITE" id="PS51171">
    <property type="entry name" value="PREPHENATE_DEHYDR_3"/>
    <property type="match status" value="1"/>
</dbReference>
<dbReference type="PROSITE" id="PS00858">
    <property type="entry name" value="PREPHENATE_DEHYDR_2"/>
    <property type="match status" value="1"/>
</dbReference>
<feature type="domain" description="ACT" evidence="22">
    <location>
        <begin position="279"/>
        <end position="356"/>
    </location>
</feature>
<evidence type="ECO:0000256" key="5">
    <source>
        <dbReference type="ARBA" id="ARBA00004817"/>
    </source>
</evidence>
<evidence type="ECO:0000256" key="9">
    <source>
        <dbReference type="ARBA" id="ARBA00022490"/>
    </source>
</evidence>
<evidence type="ECO:0000256" key="18">
    <source>
        <dbReference type="ARBA" id="ARBA00047848"/>
    </source>
</evidence>
<dbReference type="Proteomes" id="UP000005289">
    <property type="component" value="Chromosome"/>
</dbReference>
<evidence type="ECO:0000256" key="12">
    <source>
        <dbReference type="ARBA" id="ARBA00023222"/>
    </source>
</evidence>
<evidence type="ECO:0000256" key="3">
    <source>
        <dbReference type="ARBA" id="ARBA00004496"/>
    </source>
</evidence>
<keyword evidence="15" id="KW-0511">Multifunctional enzyme</keyword>
<keyword evidence="12" id="KW-0584">Phenylalanine biosynthesis</keyword>
<evidence type="ECO:0000256" key="10">
    <source>
        <dbReference type="ARBA" id="ARBA00022605"/>
    </source>
</evidence>
<evidence type="ECO:0000256" key="15">
    <source>
        <dbReference type="ARBA" id="ARBA00023268"/>
    </source>
</evidence>